<feature type="compositionally biased region" description="Basic and acidic residues" evidence="1">
    <location>
        <begin position="55"/>
        <end position="65"/>
    </location>
</feature>
<dbReference type="AlphaFoldDB" id="A0A366RN19"/>
<feature type="region of interest" description="Disordered" evidence="1">
    <location>
        <begin position="246"/>
        <end position="292"/>
    </location>
</feature>
<dbReference type="RefSeq" id="XP_031015778.1">
    <property type="nucleotide sequence ID" value="XM_031160131.1"/>
</dbReference>
<proteinExistence type="predicted"/>
<dbReference type="GeneID" id="41995427"/>
<gene>
    <name evidence="2" type="ORF">FIESC28_05986</name>
</gene>
<keyword evidence="3" id="KW-1185">Reference proteome</keyword>
<dbReference type="EMBL" id="QKXC01000124">
    <property type="protein sequence ID" value="RBR18531.1"/>
    <property type="molecule type" value="Genomic_DNA"/>
</dbReference>
<comment type="caution">
    <text evidence="2">The sequence shown here is derived from an EMBL/GenBank/DDBJ whole genome shotgun (WGS) entry which is preliminary data.</text>
</comment>
<accession>A0A366RN19</accession>
<dbReference type="Proteomes" id="UP000253153">
    <property type="component" value="Unassembled WGS sequence"/>
</dbReference>
<evidence type="ECO:0000313" key="3">
    <source>
        <dbReference type="Proteomes" id="UP000253153"/>
    </source>
</evidence>
<protein>
    <submittedName>
        <fullName evidence="2">Uncharacterized protein</fullName>
    </submittedName>
</protein>
<feature type="compositionally biased region" description="Basic and acidic residues" evidence="1">
    <location>
        <begin position="259"/>
        <end position="271"/>
    </location>
</feature>
<organism evidence="2 3">
    <name type="scientific">Fusarium coffeatum</name>
    <dbReference type="NCBI Taxonomy" id="231269"/>
    <lineage>
        <taxon>Eukaryota</taxon>
        <taxon>Fungi</taxon>
        <taxon>Dikarya</taxon>
        <taxon>Ascomycota</taxon>
        <taxon>Pezizomycotina</taxon>
        <taxon>Sordariomycetes</taxon>
        <taxon>Hypocreomycetidae</taxon>
        <taxon>Hypocreales</taxon>
        <taxon>Nectriaceae</taxon>
        <taxon>Fusarium</taxon>
        <taxon>Fusarium incarnatum-equiseti species complex</taxon>
    </lineage>
</organism>
<feature type="region of interest" description="Disordered" evidence="1">
    <location>
        <begin position="1"/>
        <end position="108"/>
    </location>
</feature>
<name>A0A366RN19_9HYPO</name>
<dbReference type="OrthoDB" id="5076003at2759"/>
<reference evidence="2 3" key="1">
    <citation type="submission" date="2018-06" db="EMBL/GenBank/DDBJ databases">
        <title>Fusarium incarnatum-equiseti species complex species 28.</title>
        <authorList>
            <person name="Gardiner D.M."/>
        </authorList>
    </citation>
    <scope>NUCLEOTIDE SEQUENCE [LARGE SCALE GENOMIC DNA]</scope>
    <source>
        <strain evidence="2 3">FIESC_28</strain>
    </source>
</reference>
<sequence length="394" mass="45214">MGSFISKPQEPVAVPTAQEPVRENGKPKTSGKRKRSDDDNDEEELRGHLAKKPRLSPDLEAHEQPENIPRQSVEKSGKRKRSEDDEETDAPPTKKPSPDPIEVDREISPVWSDLYPISSTEEDRESSPVRSPLFPYRAVSPPMPDFFGLENPYDDDLYYIPVFEAGLEHNAYQEDVVDWGNADDLYPPIIRTDPERNAAWELNYYGWEEAYDFNDDEDLYFHLDPPVIENNYDGNAALGRGVDGWREAGDVDEAGSQHPDGHSQNENHNDNDSDPESEPSEGTVVADQEEQEMKQAAIRRYAEEVNLIRSLRPLTFDNPQQAAQNEARIERIRTRILAEKEWYEELEAWGFENELCDIVLKARRSSRHIENSYAEIGAACKKERMRPKYAFPRI</sequence>
<evidence type="ECO:0000256" key="1">
    <source>
        <dbReference type="SAM" id="MobiDB-lite"/>
    </source>
</evidence>
<evidence type="ECO:0000313" key="2">
    <source>
        <dbReference type="EMBL" id="RBR18531.1"/>
    </source>
</evidence>